<dbReference type="Proteomes" id="UP001642484">
    <property type="component" value="Unassembled WGS sequence"/>
</dbReference>
<dbReference type="Gene3D" id="3.10.450.50">
    <property type="match status" value="4"/>
</dbReference>
<organism evidence="1 2">
    <name type="scientific">Durusdinium trenchii</name>
    <dbReference type="NCBI Taxonomy" id="1381693"/>
    <lineage>
        <taxon>Eukaryota</taxon>
        <taxon>Sar</taxon>
        <taxon>Alveolata</taxon>
        <taxon>Dinophyceae</taxon>
        <taxon>Suessiales</taxon>
        <taxon>Symbiodiniaceae</taxon>
        <taxon>Durusdinium</taxon>
    </lineage>
</organism>
<name>A0ABP0MU09_9DINO</name>
<dbReference type="SUPFAM" id="SSF54427">
    <property type="entry name" value="NTF2-like"/>
    <property type="match status" value="3"/>
</dbReference>
<keyword evidence="2" id="KW-1185">Reference proteome</keyword>
<dbReference type="InterPro" id="IPR032710">
    <property type="entry name" value="NTF2-like_dom_sf"/>
</dbReference>
<accession>A0ABP0MU09</accession>
<protein>
    <submittedName>
        <fullName evidence="1">Uncharacterized protein</fullName>
    </submittedName>
</protein>
<gene>
    <name evidence="1" type="ORF">CCMP2556_LOCUS27413</name>
</gene>
<evidence type="ECO:0000313" key="2">
    <source>
        <dbReference type="Proteomes" id="UP001642484"/>
    </source>
</evidence>
<comment type="caution">
    <text evidence="1">The sequence shown here is derived from an EMBL/GenBank/DDBJ whole genome shotgun (WGS) entry which is preliminary data.</text>
</comment>
<dbReference type="EMBL" id="CAXAMN010019779">
    <property type="protein sequence ID" value="CAK9054970.1"/>
    <property type="molecule type" value="Genomic_DNA"/>
</dbReference>
<reference evidence="1 2" key="1">
    <citation type="submission" date="2024-02" db="EMBL/GenBank/DDBJ databases">
        <authorList>
            <person name="Chen Y."/>
            <person name="Shah S."/>
            <person name="Dougan E. K."/>
            <person name="Thang M."/>
            <person name="Chan C."/>
        </authorList>
    </citation>
    <scope>NUCLEOTIDE SEQUENCE [LARGE SCALE GENOMIC DNA]</scope>
</reference>
<proteinExistence type="predicted"/>
<sequence length="741" mass="80412">MAALRLKTPWTHRWGWKSLTQSAHFRCCFGSLVRPLAVGTSVDKLASQRSFSQVGLGSWVDPLAYQGSFTSWVDPLDLEVSPQISEKEVYHTQRAYAKAIMRISNSYHAGGNYLKLAHTAVERLYTDDKVKVLFKANEAKDTQFRPTAAEAMAFIAGAKGDAQGSEESSFAIIGSRGWSDVGFDNHQIEISDNVAIASGTCYLTSAETNGITEADFTFGYRKDELGKVGIFFQNSSVPLVVLDSFDAKPLVSEEAVQKAQAAWASTIKDISKIYLDGGDYVAAAAKAAGDLYGYGHSEVLFKPTKAAEAQFRPSASDALSYFVGHQAVEGGHSEDSGFAINGGKGWSDVVFENHKTNRTGNIAIAMGNYYFTCAETGNQTKVEYTFGYKMTKDGKLRIFLHHSSVPYDPETSFMISEEEVQAAQAAWASAIKNISKVYLARGDYVAAAAEAAGELYGYGHSQVLFKPTKAAEAQFRPSASDALSYFVGHQAVEGGHSEDSGFAINGGKGWSDVVFENHQTKLTGPIAISMGNYHFTCAETGNQTKVEYTFGYKKNMDGKLRIFLHHSSVPYTSSSATVVADLISQEEVQSAQAAWASAIKHISKTYLDGGDYVAAAEKAAGELYGYGHSEVLFKPTKAAEAQFRPSASDAMSYFVGHDAVEGGHSEDSGFAINGGKGWSDVKFENHQTKLTGDLAIAMGNYYFTCAETGNQTKVEYTFGYKKTEDGKLRIFLHHSSVPYSS</sequence>
<evidence type="ECO:0000313" key="1">
    <source>
        <dbReference type="EMBL" id="CAK9054970.1"/>
    </source>
</evidence>